<dbReference type="PANTHER" id="PTHR30069">
    <property type="entry name" value="TONB-DEPENDENT OUTER MEMBRANE RECEPTOR"/>
    <property type="match status" value="1"/>
</dbReference>
<dbReference type="EMBL" id="FNVA01000012">
    <property type="protein sequence ID" value="SEG72570.1"/>
    <property type="molecule type" value="Genomic_DNA"/>
</dbReference>
<keyword evidence="2" id="KW-0813">Transport</keyword>
<evidence type="ECO:0000256" key="3">
    <source>
        <dbReference type="ARBA" id="ARBA00022452"/>
    </source>
</evidence>
<dbReference type="GO" id="GO:0004180">
    <property type="term" value="F:carboxypeptidase activity"/>
    <property type="evidence" value="ECO:0007669"/>
    <property type="project" value="UniProtKB-KW"/>
</dbReference>
<keyword evidence="7" id="KW-0732">Signal</keyword>
<dbReference type="Proteomes" id="UP000236728">
    <property type="component" value="Unassembled WGS sequence"/>
</dbReference>
<evidence type="ECO:0000313" key="9">
    <source>
        <dbReference type="EMBL" id="SEG72570.1"/>
    </source>
</evidence>
<dbReference type="InterPro" id="IPR036942">
    <property type="entry name" value="Beta-barrel_TonB_sf"/>
</dbReference>
<keyword evidence="4" id="KW-0812">Transmembrane</keyword>
<accession>A0A1H6CHR2</accession>
<dbReference type="Gene3D" id="2.40.170.20">
    <property type="entry name" value="TonB-dependent receptor, beta-barrel domain"/>
    <property type="match status" value="1"/>
</dbReference>
<organism evidence="9 10">
    <name type="scientific">Bryocella elongata</name>
    <dbReference type="NCBI Taxonomy" id="863522"/>
    <lineage>
        <taxon>Bacteria</taxon>
        <taxon>Pseudomonadati</taxon>
        <taxon>Acidobacteriota</taxon>
        <taxon>Terriglobia</taxon>
        <taxon>Terriglobales</taxon>
        <taxon>Acidobacteriaceae</taxon>
        <taxon>Bryocella</taxon>
    </lineage>
</organism>
<dbReference type="RefSeq" id="WP_103935409.1">
    <property type="nucleotide sequence ID" value="NZ_FNVA01000012.1"/>
</dbReference>
<dbReference type="GO" id="GO:0044718">
    <property type="term" value="P:siderophore transmembrane transport"/>
    <property type="evidence" value="ECO:0007669"/>
    <property type="project" value="TreeGrafter"/>
</dbReference>
<feature type="signal peptide" evidence="7">
    <location>
        <begin position="1"/>
        <end position="23"/>
    </location>
</feature>
<evidence type="ECO:0000259" key="8">
    <source>
        <dbReference type="Pfam" id="PF25183"/>
    </source>
</evidence>
<evidence type="ECO:0000313" key="10">
    <source>
        <dbReference type="Proteomes" id="UP000236728"/>
    </source>
</evidence>
<reference evidence="9 10" key="1">
    <citation type="submission" date="2016-10" db="EMBL/GenBank/DDBJ databases">
        <authorList>
            <person name="de Groot N.N."/>
        </authorList>
    </citation>
    <scope>NUCLEOTIDE SEQUENCE [LARGE SCALE GENOMIC DNA]</scope>
    <source>
        <strain evidence="9 10">DSM 22489</strain>
    </source>
</reference>
<keyword evidence="9" id="KW-0121">Carboxypeptidase</keyword>
<dbReference type="PANTHER" id="PTHR30069:SF46">
    <property type="entry name" value="OAR PROTEIN"/>
    <property type="match status" value="1"/>
</dbReference>
<dbReference type="InterPro" id="IPR057601">
    <property type="entry name" value="Oar-like_b-barrel"/>
</dbReference>
<evidence type="ECO:0000256" key="4">
    <source>
        <dbReference type="ARBA" id="ARBA00022692"/>
    </source>
</evidence>
<dbReference type="Gene3D" id="2.60.40.1120">
    <property type="entry name" value="Carboxypeptidase-like, regulatory domain"/>
    <property type="match status" value="1"/>
</dbReference>
<dbReference type="AlphaFoldDB" id="A0A1H6CHR2"/>
<keyword evidence="5" id="KW-0472">Membrane</keyword>
<keyword evidence="3" id="KW-1134">Transmembrane beta strand</keyword>
<dbReference type="Pfam" id="PF25183">
    <property type="entry name" value="OMP_b-brl_4"/>
    <property type="match status" value="1"/>
</dbReference>
<keyword evidence="9" id="KW-0378">Hydrolase</keyword>
<keyword evidence="10" id="KW-1185">Reference proteome</keyword>
<dbReference type="SUPFAM" id="SSF56935">
    <property type="entry name" value="Porins"/>
    <property type="match status" value="1"/>
</dbReference>
<dbReference type="InterPro" id="IPR039426">
    <property type="entry name" value="TonB-dep_rcpt-like"/>
</dbReference>
<evidence type="ECO:0000256" key="5">
    <source>
        <dbReference type="ARBA" id="ARBA00023136"/>
    </source>
</evidence>
<comment type="subcellular location">
    <subcellularLocation>
        <location evidence="1">Cell outer membrane</location>
        <topology evidence="1">Multi-pass membrane protein</topology>
    </subcellularLocation>
</comment>
<evidence type="ECO:0000256" key="7">
    <source>
        <dbReference type="SAM" id="SignalP"/>
    </source>
</evidence>
<evidence type="ECO:0000256" key="2">
    <source>
        <dbReference type="ARBA" id="ARBA00022448"/>
    </source>
</evidence>
<dbReference type="GO" id="GO:0015344">
    <property type="term" value="F:siderophore uptake transmembrane transporter activity"/>
    <property type="evidence" value="ECO:0007669"/>
    <property type="project" value="TreeGrafter"/>
</dbReference>
<protein>
    <submittedName>
        <fullName evidence="9">Carboxypeptidase regulatory-like domain-containing protein</fullName>
    </submittedName>
</protein>
<proteinExistence type="predicted"/>
<dbReference type="InterPro" id="IPR008969">
    <property type="entry name" value="CarboxyPept-like_regulatory"/>
</dbReference>
<sequence>MRVFKSIAGCLFGMIFILGAAQAQQITGRVTDSSGAIVSKAQITITNLETNVTQNTVTTGTGDYTVPYLKPGQFSVTASASGFNTETKTNITLQVSQTVHIDFALKVGAVTETISVSGEQLDKDKADVGEVVENDRVNELPLNGGDLGQLAQLSAGTYYSGSILYVRPFDNSVAAMSINGNAYGSNALLLDGVSNEAAHGDAYNGTNSQQGYIPPVQAVQEFKVVTNPYDAVYGRLQGGAIDMTLKSGTNQIHGSVYEFARRAYLDANSWVNDYNSIAKPSHTRDQYGAELDGPIWIPKIYNGSDKTFFLAQFENWSEIFPGTLVDTVPEPQWSQGDFSDLQYFDSSTGTNKPIILYDPLTTKVANGTPTRQPFPTINGKINQIPTNRLSPYAIALFKLYPAPNSAPRPQTTSYTGNYIAPSPTADTYRNALFKVDQVIGANDRVSLRYGYWERYEFDNQSGIPGEGAYGEYPHGERVNTFTPDWIHTFTPELIFDFKASIIRRVNILNEGPQNFDLTTLGLGPSEISQFGNYGNFVPYTNSSEFTAIGNGGGQYTIGNSLAMLPSVSWTKKSHTIHAGLDLRFLQSGWRYQTGGPNFSVDRTWTQANYQAGDPASGNSIASLLLGTASSGTFTINPTLLFSQHYYAPFIQDDWKIRRNLTLNIGIRYDLNQPPTERHNKFDYTFNPSLTNPISANLTTPVMGGLEFPGVNGAPRSYNTLDTATFQPRVGLSWSPWDTLVVHGGFGIFFQNPNPGPNETGFSATTQYDASNDGGVTPTQNFGVPTAGTSTNPFPTIIQPTGSSLGAETGLGQGLFYLNPQFAVPRTYQYSGGIQQGFGKDSQLELLYSGNRTVNSATSDNINRQSLLLRAQCNPELGGNPNTCNSPTTAYVTNPFFNVNGFQGSNYYTQPTIQQLNLTRPFPQFGDITEYDINGGKNWYNSLQMTATHRVSRSLTVHGTWTWSKEMQSGGYSDQYYRIPSRSIYSNDFTHRVTFSGFWLLPVGRGKMLLKNANRWLDEAVGGWELATIVTWQSGFPWGLNGSTDQNGSANMQRKVTSTTITGVNGACRANWQLVTDPTTGVSSYQLVSQGTNKNCGGDYTFIAIPPYGIQPNVIYTGIRDPGTEEWDMSISKSFNVYERMHLQFRLDAFNVPNHPTFSGGYDNSVTDGTFGQITKSSGQSNQPRNVQLTFKLVW</sequence>
<dbReference type="Pfam" id="PF13620">
    <property type="entry name" value="CarboxypepD_reg"/>
    <property type="match status" value="1"/>
</dbReference>
<dbReference type="OrthoDB" id="97893at2"/>
<name>A0A1H6CHR2_9BACT</name>
<evidence type="ECO:0000256" key="6">
    <source>
        <dbReference type="ARBA" id="ARBA00023237"/>
    </source>
</evidence>
<dbReference type="GO" id="GO:0009279">
    <property type="term" value="C:cell outer membrane"/>
    <property type="evidence" value="ECO:0007669"/>
    <property type="project" value="UniProtKB-SubCell"/>
</dbReference>
<gene>
    <name evidence="9" type="ORF">SAMN05421819_4584</name>
</gene>
<feature type="domain" description="TonB-dependent transporter Oar-like beta-barrel" evidence="8">
    <location>
        <begin position="244"/>
        <end position="1187"/>
    </location>
</feature>
<evidence type="ECO:0000256" key="1">
    <source>
        <dbReference type="ARBA" id="ARBA00004571"/>
    </source>
</evidence>
<feature type="chain" id="PRO_5009294949" evidence="7">
    <location>
        <begin position="24"/>
        <end position="1194"/>
    </location>
</feature>
<keyword evidence="9" id="KW-0645">Protease</keyword>
<keyword evidence="6" id="KW-0998">Cell outer membrane</keyword>
<dbReference type="SUPFAM" id="SSF49464">
    <property type="entry name" value="Carboxypeptidase regulatory domain-like"/>
    <property type="match status" value="1"/>
</dbReference>